<evidence type="ECO:0000256" key="3">
    <source>
        <dbReference type="ARBA" id="ARBA00022692"/>
    </source>
</evidence>
<dbReference type="Proteomes" id="UP000748531">
    <property type="component" value="Unassembled WGS sequence"/>
</dbReference>
<dbReference type="EMBL" id="LUCH01008029">
    <property type="protein sequence ID" value="KAF5396486.1"/>
    <property type="molecule type" value="Genomic_DNA"/>
</dbReference>
<evidence type="ECO:0000256" key="7">
    <source>
        <dbReference type="ARBA" id="ARBA00023180"/>
    </source>
</evidence>
<dbReference type="GO" id="GO:0005886">
    <property type="term" value="C:plasma membrane"/>
    <property type="evidence" value="ECO:0007669"/>
    <property type="project" value="TreeGrafter"/>
</dbReference>
<evidence type="ECO:0000256" key="1">
    <source>
        <dbReference type="ARBA" id="ARBA00004141"/>
    </source>
</evidence>
<dbReference type="GO" id="GO:0051033">
    <property type="term" value="F:RNA transmembrane transporter activity"/>
    <property type="evidence" value="ECO:0007669"/>
    <property type="project" value="TreeGrafter"/>
</dbReference>
<dbReference type="PANTHER" id="PTHR12185">
    <property type="entry name" value="SID1 TRANSMEMBRANE FAMILY MEMEBER"/>
    <property type="match status" value="1"/>
</dbReference>
<feature type="chain" id="PRO_5035272887" description="SID1 transmembrane family member 1" evidence="9">
    <location>
        <begin position="23"/>
        <end position="320"/>
    </location>
</feature>
<dbReference type="InterPro" id="IPR025958">
    <property type="entry name" value="SID1_TM_fam"/>
</dbReference>
<proteinExistence type="inferred from homology"/>
<keyword evidence="3 8" id="KW-0812">Transmembrane</keyword>
<evidence type="ECO:0000313" key="10">
    <source>
        <dbReference type="EMBL" id="KAF5396486.1"/>
    </source>
</evidence>
<dbReference type="PANTHER" id="PTHR12185:SF14">
    <property type="entry name" value="CHOLESTEROL UPTAKE PROTEIN 1"/>
    <property type="match status" value="1"/>
</dbReference>
<reference evidence="10" key="1">
    <citation type="submission" date="2019-05" db="EMBL/GenBank/DDBJ databases">
        <title>Annotation for the trematode Paragonimus heterotremus.</title>
        <authorList>
            <person name="Choi Y.-J."/>
        </authorList>
    </citation>
    <scope>NUCLEOTIDE SEQUENCE</scope>
    <source>
        <strain evidence="10">LC</strain>
    </source>
</reference>
<feature type="signal peptide" evidence="9">
    <location>
        <begin position="1"/>
        <end position="22"/>
    </location>
</feature>
<evidence type="ECO:0000256" key="2">
    <source>
        <dbReference type="ARBA" id="ARBA00006618"/>
    </source>
</evidence>
<evidence type="ECO:0000313" key="11">
    <source>
        <dbReference type="Proteomes" id="UP000748531"/>
    </source>
</evidence>
<comment type="similarity">
    <text evidence="2">Belongs to the SID1 family.</text>
</comment>
<keyword evidence="4 9" id="KW-0732">Signal</keyword>
<evidence type="ECO:0000256" key="5">
    <source>
        <dbReference type="ARBA" id="ARBA00022989"/>
    </source>
</evidence>
<dbReference type="Pfam" id="PF13965">
    <property type="entry name" value="SID-1_RNA_chan"/>
    <property type="match status" value="1"/>
</dbReference>
<dbReference type="OrthoDB" id="416618at2759"/>
<evidence type="ECO:0000256" key="9">
    <source>
        <dbReference type="SAM" id="SignalP"/>
    </source>
</evidence>
<evidence type="ECO:0000256" key="4">
    <source>
        <dbReference type="ARBA" id="ARBA00022729"/>
    </source>
</evidence>
<comment type="caution">
    <text evidence="10">The sequence shown here is derived from an EMBL/GenBank/DDBJ whole genome shotgun (WGS) entry which is preliminary data.</text>
</comment>
<keyword evidence="5 8" id="KW-1133">Transmembrane helix</keyword>
<dbReference type="AlphaFoldDB" id="A0A8J4WE58"/>
<name>A0A8J4WE58_9TREM</name>
<keyword evidence="6 8" id="KW-0472">Membrane</keyword>
<evidence type="ECO:0000256" key="6">
    <source>
        <dbReference type="ARBA" id="ARBA00023136"/>
    </source>
</evidence>
<keyword evidence="7" id="KW-0325">Glycoprotein</keyword>
<dbReference type="GO" id="GO:0003725">
    <property type="term" value="F:double-stranded RNA binding"/>
    <property type="evidence" value="ECO:0007669"/>
    <property type="project" value="TreeGrafter"/>
</dbReference>
<feature type="transmembrane region" description="Helical" evidence="8">
    <location>
        <begin position="292"/>
        <end position="316"/>
    </location>
</feature>
<evidence type="ECO:0008006" key="12">
    <source>
        <dbReference type="Google" id="ProtNLM"/>
    </source>
</evidence>
<sequence length="320" mass="36084">MRAALHYIYLIAPLILLQVTHSRNAPLDVVISGVVAHDSWDSWQFDIANVTTDDLVIRIHVEAINASERYPLLVVIKQPHEVSSFEVPVVINELIVYKNVSRTLCPIPVQPGLSLTLIVELSTFAAERIGYRFLAESIFHFDLELETPLQLTIRPAQPMYFRYRFPVELGSVAVRVVSDDDVCMILSLQNLQCPIKDSSDSVQNAGLYQTVTSLGAISTNVRETLLTYLVQAQQYPGGFFVVLVLMATDYVCTGMERLVPFPPEFRPVQFMPNQRSKNVTLVVLPTPNRWDYILPISGAFSFFLLFYLAGIIFICVDISR</sequence>
<gene>
    <name evidence="10" type="ORF">PHET_10515</name>
</gene>
<keyword evidence="11" id="KW-1185">Reference proteome</keyword>
<evidence type="ECO:0000256" key="8">
    <source>
        <dbReference type="SAM" id="Phobius"/>
    </source>
</evidence>
<comment type="subcellular location">
    <subcellularLocation>
        <location evidence="1">Membrane</location>
        <topology evidence="1">Multi-pass membrane protein</topology>
    </subcellularLocation>
</comment>
<accession>A0A8J4WE58</accession>
<dbReference type="GO" id="GO:0005764">
    <property type="term" value="C:lysosome"/>
    <property type="evidence" value="ECO:0007669"/>
    <property type="project" value="TreeGrafter"/>
</dbReference>
<organism evidence="10 11">
    <name type="scientific">Paragonimus heterotremus</name>
    <dbReference type="NCBI Taxonomy" id="100268"/>
    <lineage>
        <taxon>Eukaryota</taxon>
        <taxon>Metazoa</taxon>
        <taxon>Spiralia</taxon>
        <taxon>Lophotrochozoa</taxon>
        <taxon>Platyhelminthes</taxon>
        <taxon>Trematoda</taxon>
        <taxon>Digenea</taxon>
        <taxon>Plagiorchiida</taxon>
        <taxon>Troglotremata</taxon>
        <taxon>Troglotrematidae</taxon>
        <taxon>Paragonimus</taxon>
    </lineage>
</organism>
<protein>
    <recommendedName>
        <fullName evidence="12">SID1 transmembrane family member 1</fullName>
    </recommendedName>
</protein>